<feature type="compositionally biased region" description="Low complexity" evidence="1">
    <location>
        <begin position="303"/>
        <end position="318"/>
    </location>
</feature>
<name>A0A9W2XXC1_BETSP</name>
<feature type="region of interest" description="Disordered" evidence="1">
    <location>
        <begin position="185"/>
        <end position="254"/>
    </location>
</feature>
<dbReference type="InterPro" id="IPR026072">
    <property type="entry name" value="Lime1"/>
</dbReference>
<dbReference type="GO" id="GO:0005886">
    <property type="term" value="C:plasma membrane"/>
    <property type="evidence" value="ECO:0007669"/>
    <property type="project" value="InterPro"/>
</dbReference>
<accession>A0A9W2XXC1</accession>
<feature type="compositionally biased region" description="Gly residues" evidence="1">
    <location>
        <begin position="133"/>
        <end position="152"/>
    </location>
</feature>
<feature type="region of interest" description="Disordered" evidence="1">
    <location>
        <begin position="112"/>
        <end position="156"/>
    </location>
</feature>
<dbReference type="InterPro" id="IPR032748">
    <property type="entry name" value="PAG"/>
</dbReference>
<dbReference type="Pfam" id="PF15332">
    <property type="entry name" value="LIME1"/>
    <property type="match status" value="1"/>
</dbReference>
<feature type="transmembrane region" description="Helical" evidence="2">
    <location>
        <begin position="16"/>
        <end position="39"/>
    </location>
</feature>
<evidence type="ECO:0000313" key="4">
    <source>
        <dbReference type="RefSeq" id="XP_055366239.1"/>
    </source>
</evidence>
<proteinExistence type="predicted"/>
<evidence type="ECO:0000256" key="2">
    <source>
        <dbReference type="SAM" id="Phobius"/>
    </source>
</evidence>
<dbReference type="GO" id="GO:0050868">
    <property type="term" value="P:negative regulation of T cell activation"/>
    <property type="evidence" value="ECO:0007669"/>
    <property type="project" value="InterPro"/>
</dbReference>
<dbReference type="GO" id="GO:0035556">
    <property type="term" value="P:intracellular signal transduction"/>
    <property type="evidence" value="ECO:0007669"/>
    <property type="project" value="InterPro"/>
</dbReference>
<gene>
    <name evidence="4" type="primary">LOC114858674</name>
</gene>
<feature type="region of interest" description="Disordered" evidence="1">
    <location>
        <begin position="477"/>
        <end position="537"/>
    </location>
</feature>
<sequence length="571" mass="60814">MDDVEDPEGKSRYQNLLLLGAIAAASAFVVTILIVLVCVGCQRKSKTKHPPAGEKGTSVNMQGTLRHPKLNSMSKSDTRLHEINRFPCNGNSVSKSRPASMDLLLLHSRRSQTDLRPSHGRQLPQIPTSPQGPGQGTGGDAGGDGGGGGRGGGEAREHTYTEVGLRNNPTPTHCLDDGLYESVGVRESEASPKVPSAPPPTSANTPASVRAAQSPPAHANGARNGNGHGKAGRGNGRGNGAFSSPVVGRGNGANGPQRLPSVLCQLSGHSGANGSGVCVYTEVQEGKNEAEVDKTNRKENNGVDSQSDSQSSVSDSPSAAPPPLHRSQEFPRKPLEPFHLHSFPKEPVFMGNGEQYIWKPPEDDDIITLQPASTPWREWTGAPVSPNCVRLQHRTILVNILLTPTPLCVNPRRRNPLWKIMAQRPSRARLATLPGAEAEESRARHALRKKPCYEPVGDRSWSTCAVPEADPAYATIDTHRKREQGAASNSTTGGSATLRRKKQTQPQQQQQQQVTPAAPQGSGSTAVPARSLPGGENFYETISDVKQGASSSSTTTIFTFNDGMEMYVTGL</sequence>
<feature type="compositionally biased region" description="Low complexity" evidence="1">
    <location>
        <begin position="504"/>
        <end position="520"/>
    </location>
</feature>
<keyword evidence="2" id="KW-0472">Membrane</keyword>
<feature type="compositionally biased region" description="Gly residues" evidence="1">
    <location>
        <begin position="224"/>
        <end position="239"/>
    </location>
</feature>
<dbReference type="GO" id="GO:0045121">
    <property type="term" value="C:membrane raft"/>
    <property type="evidence" value="ECO:0007669"/>
    <property type="project" value="InterPro"/>
</dbReference>
<dbReference type="Proteomes" id="UP000515150">
    <property type="component" value="Chromosome 7"/>
</dbReference>
<organism evidence="3 4">
    <name type="scientific">Betta splendens</name>
    <name type="common">Siamese fighting fish</name>
    <dbReference type="NCBI Taxonomy" id="158456"/>
    <lineage>
        <taxon>Eukaryota</taxon>
        <taxon>Metazoa</taxon>
        <taxon>Chordata</taxon>
        <taxon>Craniata</taxon>
        <taxon>Vertebrata</taxon>
        <taxon>Euteleostomi</taxon>
        <taxon>Actinopterygii</taxon>
        <taxon>Neopterygii</taxon>
        <taxon>Teleostei</taxon>
        <taxon>Neoteleostei</taxon>
        <taxon>Acanthomorphata</taxon>
        <taxon>Anabantaria</taxon>
        <taxon>Anabantiformes</taxon>
        <taxon>Anabantoidei</taxon>
        <taxon>Osphronemidae</taxon>
        <taxon>Betta</taxon>
    </lineage>
</organism>
<evidence type="ECO:0000256" key="1">
    <source>
        <dbReference type="SAM" id="MobiDB-lite"/>
    </source>
</evidence>
<feature type="compositionally biased region" description="Basic and acidic residues" evidence="1">
    <location>
        <begin position="326"/>
        <end position="338"/>
    </location>
</feature>
<dbReference type="KEGG" id="bspl:114858674"/>
<feature type="region of interest" description="Disordered" evidence="1">
    <location>
        <begin position="286"/>
        <end position="338"/>
    </location>
</feature>
<feature type="region of interest" description="Disordered" evidence="1">
    <location>
        <begin position="45"/>
        <end position="74"/>
    </location>
</feature>
<dbReference type="OrthoDB" id="9939965at2759"/>
<reference evidence="4" key="1">
    <citation type="submission" date="2025-08" db="UniProtKB">
        <authorList>
            <consortium name="RefSeq"/>
        </authorList>
    </citation>
    <scope>IDENTIFICATION</scope>
</reference>
<feature type="compositionally biased region" description="Polar residues" evidence="1">
    <location>
        <begin position="486"/>
        <end position="495"/>
    </location>
</feature>
<protein>
    <submittedName>
        <fullName evidence="4">Uncharacterized protein LOC114858674</fullName>
    </submittedName>
</protein>
<keyword evidence="2" id="KW-1133">Transmembrane helix</keyword>
<evidence type="ECO:0000313" key="3">
    <source>
        <dbReference type="Proteomes" id="UP000515150"/>
    </source>
</evidence>
<keyword evidence="2" id="KW-0812">Transmembrane</keyword>
<dbReference type="GO" id="GO:0050853">
    <property type="term" value="P:B cell receptor signaling pathway"/>
    <property type="evidence" value="ECO:0007669"/>
    <property type="project" value="InterPro"/>
</dbReference>
<dbReference type="PANTHER" id="PTHR16322:SF1">
    <property type="entry name" value="LCK-INTERACTING TRANSMEMBRANE ADAPTER 1 ISOFORM X1"/>
    <property type="match status" value="1"/>
</dbReference>
<dbReference type="RefSeq" id="XP_055366239.1">
    <property type="nucleotide sequence ID" value="XM_055510264.1"/>
</dbReference>
<dbReference type="PANTHER" id="PTHR16322">
    <property type="entry name" value="PHOSPHOPROTEIN ASSOCIATED WITH GLYCOSPHINGOLIPID-ENRICHED MICRODOMAINS 1"/>
    <property type="match status" value="1"/>
</dbReference>
<dbReference type="GO" id="GO:0050852">
    <property type="term" value="P:T cell receptor signaling pathway"/>
    <property type="evidence" value="ECO:0007669"/>
    <property type="project" value="InterPro"/>
</dbReference>
<feature type="compositionally biased region" description="Basic and acidic residues" evidence="1">
    <location>
        <begin position="286"/>
        <end position="301"/>
    </location>
</feature>
<dbReference type="GeneID" id="114858674"/>
<dbReference type="AlphaFoldDB" id="A0A9W2XXC1"/>
<keyword evidence="3" id="KW-1185">Reference proteome</keyword>